<dbReference type="InterPro" id="IPR019819">
    <property type="entry name" value="Carboxylesterase_B_CS"/>
</dbReference>
<feature type="domain" description="Carboxylesterase type B" evidence="5">
    <location>
        <begin position="26"/>
        <end position="564"/>
    </location>
</feature>
<evidence type="ECO:0000256" key="1">
    <source>
        <dbReference type="ARBA" id="ARBA00005964"/>
    </source>
</evidence>
<protein>
    <submittedName>
        <fullName evidence="6">Carboxylesterase</fullName>
    </submittedName>
</protein>
<dbReference type="Pfam" id="PF00135">
    <property type="entry name" value="COesterase"/>
    <property type="match status" value="1"/>
</dbReference>
<evidence type="ECO:0000256" key="3">
    <source>
        <dbReference type="ARBA" id="ARBA00023180"/>
    </source>
</evidence>
<dbReference type="Gene3D" id="3.40.50.1820">
    <property type="entry name" value="alpha/beta hydrolase"/>
    <property type="match status" value="1"/>
</dbReference>
<dbReference type="InterPro" id="IPR002018">
    <property type="entry name" value="CarbesteraseB"/>
</dbReference>
<feature type="chain" id="PRO_5022913288" evidence="4">
    <location>
        <begin position="17"/>
        <end position="619"/>
    </location>
</feature>
<evidence type="ECO:0000256" key="2">
    <source>
        <dbReference type="ARBA" id="ARBA00022729"/>
    </source>
</evidence>
<reference evidence="6" key="1">
    <citation type="submission" date="2019-04" db="EMBL/GenBank/DDBJ databases">
        <authorList>
            <person name="Zhang T.Jr."/>
        </authorList>
    </citation>
    <scope>NUCLEOTIDE SEQUENCE</scope>
    <source>
        <strain evidence="6">PintCXE4</strain>
    </source>
</reference>
<name>A0A5B8R4Y5_PLOIN</name>
<proteinExistence type="evidence at transcript level"/>
<accession>A0A5B8R4Y5</accession>
<feature type="signal peptide" evidence="4">
    <location>
        <begin position="1"/>
        <end position="16"/>
    </location>
</feature>
<sequence>MIRVVVLVLLTHPAFAAREPPQINLVNQGTIAGMYMTRFRTKRIAAYVGIPFAQPPIDFRRFTPPEVSDLPRWDGVRNATTYAPDCMQQDPMKKDEKDEAVGATVPRHDELFIKLLDTQLEEPRKKEFSEDCLYLNVYVPDGYKTDKFPTMVWFHGGSFVRGSPNYLNPFHLVWKYKVIFISVAYRLNIFGFFSTLDNEATGNYGILDQIAAMAWIKNNIESFGGDPENICIMGHEAGAVSVGIHLVAPYSVGAFQKAIAMSGNILSPNTVSTASKEVLTVDKTAIAFSCFRKPTFQLLDCLRRVPAQALLDIGGPLSEWGPIIDKEFSNISTSLFSDKPSRMFNEILSPVPFLTGFTNMEDALELQKEDNDEPGISQSQYDIMRKEIVLSDITVDNSSCFTNQHHIQDAVAFFYKPIPPTNNETILLKLFLEFYTDKVHGATTYQLAKYLSSHAPVYLYRFDLKPFSDIANEGIPDWVGVPHNFDLTYTFGLPHLALPEDFGKWDIRDKSISDVIMKMWTNFAWYSNPTNSGINVVWEPFEKEKPGFLIIDRKNFTMSTPETVNYKAFEFWTDFYPKVIEIGTKCCKDTYDDSGTDSFLTRRVINTLITLYFLLFLLS</sequence>
<dbReference type="EMBL" id="MK864064">
    <property type="protein sequence ID" value="QEA03454.1"/>
    <property type="molecule type" value="mRNA"/>
</dbReference>
<keyword evidence="2 4" id="KW-0732">Signal</keyword>
<evidence type="ECO:0000259" key="5">
    <source>
        <dbReference type="Pfam" id="PF00135"/>
    </source>
</evidence>
<dbReference type="AlphaFoldDB" id="A0A5B8R4Y5"/>
<evidence type="ECO:0000256" key="4">
    <source>
        <dbReference type="SAM" id="SignalP"/>
    </source>
</evidence>
<dbReference type="InterPro" id="IPR051093">
    <property type="entry name" value="Neuroligin/BSAL"/>
</dbReference>
<dbReference type="InterPro" id="IPR029058">
    <property type="entry name" value="AB_hydrolase_fold"/>
</dbReference>
<dbReference type="SUPFAM" id="SSF53474">
    <property type="entry name" value="alpha/beta-Hydrolases"/>
    <property type="match status" value="1"/>
</dbReference>
<dbReference type="PROSITE" id="PS00941">
    <property type="entry name" value="CARBOXYLESTERASE_B_2"/>
    <property type="match status" value="1"/>
</dbReference>
<dbReference type="PANTHER" id="PTHR43903">
    <property type="entry name" value="NEUROLIGIN"/>
    <property type="match status" value="1"/>
</dbReference>
<evidence type="ECO:0000313" key="6">
    <source>
        <dbReference type="EMBL" id="QEA03454.1"/>
    </source>
</evidence>
<comment type="similarity">
    <text evidence="1">Belongs to the type-B carboxylesterase/lipase family.</text>
</comment>
<organism evidence="6">
    <name type="scientific">Plodia interpunctella</name>
    <name type="common">Indianmeal moth</name>
    <dbReference type="NCBI Taxonomy" id="58824"/>
    <lineage>
        <taxon>Eukaryota</taxon>
        <taxon>Metazoa</taxon>
        <taxon>Ecdysozoa</taxon>
        <taxon>Arthropoda</taxon>
        <taxon>Hexapoda</taxon>
        <taxon>Insecta</taxon>
        <taxon>Pterygota</taxon>
        <taxon>Neoptera</taxon>
        <taxon>Endopterygota</taxon>
        <taxon>Lepidoptera</taxon>
        <taxon>Glossata</taxon>
        <taxon>Ditrysia</taxon>
        <taxon>Pyraloidea</taxon>
        <taxon>Pyralidae</taxon>
        <taxon>Phycitinae</taxon>
        <taxon>Plodia</taxon>
    </lineage>
</organism>
<keyword evidence="3" id="KW-0325">Glycoprotein</keyword>